<proteinExistence type="predicted"/>
<dbReference type="Proteomes" id="UP000215450">
    <property type="component" value="Unassembled WGS sequence"/>
</dbReference>
<dbReference type="Gene3D" id="1.10.260.40">
    <property type="entry name" value="lambda repressor-like DNA-binding domains"/>
    <property type="match status" value="1"/>
</dbReference>
<protein>
    <recommendedName>
        <fullName evidence="1">HTH cro/C1-type domain-containing protein</fullName>
    </recommendedName>
</protein>
<reference evidence="3 4" key="2">
    <citation type="submission" date="2017-06" db="EMBL/GenBank/DDBJ databases">
        <authorList>
            <person name="Kim H.J."/>
            <person name="Triplett B.A."/>
        </authorList>
    </citation>
    <scope>NUCLEOTIDE SEQUENCE [LARGE SCALE GENOMIC DNA]</scope>
    <source>
        <strain evidence="3">Kingella_eburonensis</strain>
    </source>
</reference>
<evidence type="ECO:0000313" key="2">
    <source>
        <dbReference type="EMBL" id="SMQ11786.1"/>
    </source>
</evidence>
<dbReference type="InterPro" id="IPR039554">
    <property type="entry name" value="HigA2-like_HTH"/>
</dbReference>
<dbReference type="AlphaFoldDB" id="A0A238HF24"/>
<feature type="domain" description="HTH cro/C1-type" evidence="1">
    <location>
        <begin position="11"/>
        <end position="48"/>
    </location>
</feature>
<reference evidence="2" key="1">
    <citation type="submission" date="2017-05" db="EMBL/GenBank/DDBJ databases">
        <authorList>
            <person name="Song R."/>
            <person name="Chenine A.L."/>
            <person name="Ruprecht R.M."/>
        </authorList>
    </citation>
    <scope>NUCLEOTIDE SEQUENCE</scope>
    <source>
        <strain evidence="2">Kingella_eburonensis</strain>
    </source>
</reference>
<dbReference type="EMBL" id="FXUV02000001">
    <property type="protein sequence ID" value="SNB51856.1"/>
    <property type="molecule type" value="Genomic_DNA"/>
</dbReference>
<sequence length="63" mass="6968">MLSQSVGDWIKENKLKQEEAAEILGVSRPRISDVVNQKIGKFTVDTLIGMLVKAGKTVQIEVK</sequence>
<dbReference type="InterPro" id="IPR010982">
    <property type="entry name" value="Lambda_DNA-bd_dom_sf"/>
</dbReference>
<keyword evidence="4" id="KW-1185">Reference proteome</keyword>
<accession>A0A238HF24</accession>
<dbReference type="CDD" id="cd00093">
    <property type="entry name" value="HTH_XRE"/>
    <property type="match status" value="1"/>
</dbReference>
<dbReference type="Pfam" id="PF13744">
    <property type="entry name" value="HTH_37"/>
    <property type="match status" value="1"/>
</dbReference>
<gene>
    <name evidence="2" type="ORF">KEBURONENSIS_00143</name>
</gene>
<evidence type="ECO:0000313" key="3">
    <source>
        <dbReference type="EMBL" id="SNB51856.1"/>
    </source>
</evidence>
<dbReference type="PROSITE" id="PS50943">
    <property type="entry name" value="HTH_CROC1"/>
    <property type="match status" value="1"/>
</dbReference>
<evidence type="ECO:0000313" key="4">
    <source>
        <dbReference type="Proteomes" id="UP000215450"/>
    </source>
</evidence>
<name>A0A238HF24_9NEIS</name>
<dbReference type="SUPFAM" id="SSF47413">
    <property type="entry name" value="lambda repressor-like DNA-binding domains"/>
    <property type="match status" value="1"/>
</dbReference>
<dbReference type="GO" id="GO:0003677">
    <property type="term" value="F:DNA binding"/>
    <property type="evidence" value="ECO:0007669"/>
    <property type="project" value="InterPro"/>
</dbReference>
<dbReference type="EMBL" id="FXUV01000001">
    <property type="protein sequence ID" value="SMQ11786.1"/>
    <property type="molecule type" value="Genomic_DNA"/>
</dbReference>
<evidence type="ECO:0000259" key="1">
    <source>
        <dbReference type="PROSITE" id="PS50943"/>
    </source>
</evidence>
<organism evidence="2">
    <name type="scientific">Kingella negevensis</name>
    <dbReference type="NCBI Taxonomy" id="1522312"/>
    <lineage>
        <taxon>Bacteria</taxon>
        <taxon>Pseudomonadati</taxon>
        <taxon>Pseudomonadota</taxon>
        <taxon>Betaproteobacteria</taxon>
        <taxon>Neisseriales</taxon>
        <taxon>Neisseriaceae</taxon>
        <taxon>Kingella</taxon>
    </lineage>
</organism>
<dbReference type="InterPro" id="IPR001387">
    <property type="entry name" value="Cro/C1-type_HTH"/>
</dbReference>